<sequence length="159" mass="16917">MKKNIVSLLAIIFGIMIISFPILGVISTNAIIGLSVLFISIYALIMGISIIDYNTYGSIIDLALGVVLLIISIGLIFNPALFGFLAEITLYLAGIILIIAGVVSLVNNRTSKFGFYIGIAGIILGVCYIIIGTYVANPIILGTLIGIWLVLSGILRLLD</sequence>
<dbReference type="Pfam" id="PF03729">
    <property type="entry name" value="DUF308"/>
    <property type="match status" value="1"/>
</dbReference>
<organism evidence="2 3">
    <name type="scientific">Methanobrevibacter millerae</name>
    <dbReference type="NCBI Taxonomy" id="230361"/>
    <lineage>
        <taxon>Archaea</taxon>
        <taxon>Methanobacteriati</taxon>
        <taxon>Methanobacteriota</taxon>
        <taxon>Methanomada group</taxon>
        <taxon>Methanobacteria</taxon>
        <taxon>Methanobacteriales</taxon>
        <taxon>Methanobacteriaceae</taxon>
        <taxon>Methanobrevibacter</taxon>
    </lineage>
</organism>
<keyword evidence="1" id="KW-0812">Transmembrane</keyword>
<evidence type="ECO:0000256" key="1">
    <source>
        <dbReference type="SAM" id="Phobius"/>
    </source>
</evidence>
<dbReference type="RefSeq" id="WP_149732127.1">
    <property type="nucleotide sequence ID" value="NZ_FMXB01000011.1"/>
</dbReference>
<evidence type="ECO:0000313" key="3">
    <source>
        <dbReference type="Proteomes" id="UP000323439"/>
    </source>
</evidence>
<gene>
    <name evidence="2" type="ORF">SAMN02910315_01597</name>
</gene>
<feature type="transmembrane region" description="Helical" evidence="1">
    <location>
        <begin position="5"/>
        <end position="24"/>
    </location>
</feature>
<feature type="transmembrane region" description="Helical" evidence="1">
    <location>
        <begin position="88"/>
        <end position="106"/>
    </location>
</feature>
<evidence type="ECO:0008006" key="4">
    <source>
        <dbReference type="Google" id="ProtNLM"/>
    </source>
</evidence>
<keyword evidence="1" id="KW-1133">Transmembrane helix</keyword>
<feature type="transmembrane region" description="Helical" evidence="1">
    <location>
        <begin position="62"/>
        <end position="82"/>
    </location>
</feature>
<dbReference type="EMBL" id="FMXB01000011">
    <property type="protein sequence ID" value="SDA60368.1"/>
    <property type="molecule type" value="Genomic_DNA"/>
</dbReference>
<reference evidence="2 3" key="1">
    <citation type="submission" date="2016-10" db="EMBL/GenBank/DDBJ databases">
        <authorList>
            <person name="Varghese N."/>
            <person name="Submissions S."/>
        </authorList>
    </citation>
    <scope>NUCLEOTIDE SEQUENCE [LARGE SCALE GENOMIC DNA]</scope>
    <source>
        <strain evidence="2 3">DSM 16643</strain>
    </source>
</reference>
<feature type="transmembrane region" description="Helical" evidence="1">
    <location>
        <begin position="139"/>
        <end position="158"/>
    </location>
</feature>
<evidence type="ECO:0000313" key="2">
    <source>
        <dbReference type="EMBL" id="SDA60368.1"/>
    </source>
</evidence>
<protein>
    <recommendedName>
        <fullName evidence="4">DUF308 domain-containing protein</fullName>
    </recommendedName>
</protein>
<proteinExistence type="predicted"/>
<dbReference type="InterPro" id="IPR005325">
    <property type="entry name" value="DUF308_memb"/>
</dbReference>
<keyword evidence="1" id="KW-0472">Membrane</keyword>
<dbReference type="Proteomes" id="UP000323439">
    <property type="component" value="Unassembled WGS sequence"/>
</dbReference>
<feature type="transmembrane region" description="Helical" evidence="1">
    <location>
        <begin position="30"/>
        <end position="50"/>
    </location>
</feature>
<dbReference type="AlphaFoldDB" id="A0A1G5WQB3"/>
<feature type="transmembrane region" description="Helical" evidence="1">
    <location>
        <begin position="113"/>
        <end position="133"/>
    </location>
</feature>
<keyword evidence="3" id="KW-1185">Reference proteome</keyword>
<name>A0A1G5WQB3_9EURY</name>
<accession>A0A1G5WQB3</accession>
<dbReference type="OrthoDB" id="78448at2157"/>